<dbReference type="GO" id="GO:0009055">
    <property type="term" value="F:electron transfer activity"/>
    <property type="evidence" value="ECO:0007669"/>
    <property type="project" value="TreeGrafter"/>
</dbReference>
<dbReference type="RefSeq" id="WP_119833086.1">
    <property type="nucleotide sequence ID" value="NZ_QYUL01000003.1"/>
</dbReference>
<reference evidence="7 8" key="1">
    <citation type="submission" date="2018-09" db="EMBL/GenBank/DDBJ databases">
        <authorList>
            <person name="Zhu H."/>
        </authorList>
    </citation>
    <scope>NUCLEOTIDE SEQUENCE [LARGE SCALE GENOMIC DNA]</scope>
    <source>
        <strain evidence="7 8">K2W22B-5</strain>
    </source>
</reference>
<keyword evidence="4" id="KW-0249">Electron transport</keyword>
<dbReference type="PROSITE" id="PS50903">
    <property type="entry name" value="RUBREDOXIN_LIKE"/>
    <property type="match status" value="1"/>
</dbReference>
<keyword evidence="3" id="KW-0479">Metal-binding</keyword>
<dbReference type="GO" id="GO:0005506">
    <property type="term" value="F:iron ion binding"/>
    <property type="evidence" value="ECO:0007669"/>
    <property type="project" value="InterPro"/>
</dbReference>
<evidence type="ECO:0000256" key="1">
    <source>
        <dbReference type="ARBA" id="ARBA00001965"/>
    </source>
</evidence>
<dbReference type="PANTHER" id="PTHR47627">
    <property type="entry name" value="RUBREDOXIN"/>
    <property type="match status" value="1"/>
</dbReference>
<sequence>MTGAPPNADPFDAGFGAATRLACRDCGAVYDPALGDPARGAPVGTSFARLPERWACPGCGAAPHRFGPASASAPEAEPTDTLIAAYHRVAADAMSGVAIGNPALSVEAVGFRAMTCGRVAGRIGCVVAPWFLNAVMLPDDAARWTAARDGDALALSLPSGAYRFNAARMGALGTLAVMPLVSDMAVFATQAEARDAATLALDALLQTNAAPPVETAPAKPKSALSRRALFGRGAA</sequence>
<dbReference type="InterPro" id="IPR038530">
    <property type="entry name" value="NiFe-hyd_HybE_sf"/>
</dbReference>
<feature type="domain" description="Rubredoxin-like" evidence="6">
    <location>
        <begin position="18"/>
        <end position="69"/>
    </location>
</feature>
<dbReference type="OrthoDB" id="9808980at2"/>
<evidence type="ECO:0000256" key="5">
    <source>
        <dbReference type="ARBA" id="ARBA00023004"/>
    </source>
</evidence>
<evidence type="ECO:0000256" key="2">
    <source>
        <dbReference type="ARBA" id="ARBA00022448"/>
    </source>
</evidence>
<accession>A0A418VT83</accession>
<dbReference type="NCBIfam" id="TIGR03993">
    <property type="entry name" value="hydrog_HybE"/>
    <property type="match status" value="1"/>
</dbReference>
<gene>
    <name evidence="7" type="primary">hybE</name>
    <name evidence="7" type="ORF">D3877_23075</name>
</gene>
<dbReference type="PRINTS" id="PR00163">
    <property type="entry name" value="RUBREDOXIN"/>
</dbReference>
<name>A0A418VT83_9PROT</name>
<comment type="caution">
    <text evidence="7">The sequence shown here is derived from an EMBL/GenBank/DDBJ whole genome shotgun (WGS) entry which is preliminary data.</text>
</comment>
<proteinExistence type="predicted"/>
<dbReference type="Proteomes" id="UP000283458">
    <property type="component" value="Unassembled WGS sequence"/>
</dbReference>
<evidence type="ECO:0000313" key="7">
    <source>
        <dbReference type="EMBL" id="RJF79629.1"/>
    </source>
</evidence>
<keyword evidence="2" id="KW-0813">Transport</keyword>
<dbReference type="GO" id="GO:0043448">
    <property type="term" value="P:alkane catabolic process"/>
    <property type="evidence" value="ECO:0007669"/>
    <property type="project" value="TreeGrafter"/>
</dbReference>
<dbReference type="InterPro" id="IPR023994">
    <property type="entry name" value="NiFe-hyd_HybE"/>
</dbReference>
<evidence type="ECO:0000256" key="4">
    <source>
        <dbReference type="ARBA" id="ARBA00022982"/>
    </source>
</evidence>
<comment type="cofactor">
    <cofactor evidence="1">
        <name>Fe(3+)</name>
        <dbReference type="ChEBI" id="CHEBI:29034"/>
    </cofactor>
</comment>
<dbReference type="EMBL" id="QYUL01000003">
    <property type="protein sequence ID" value="RJF79629.1"/>
    <property type="molecule type" value="Genomic_DNA"/>
</dbReference>
<evidence type="ECO:0000313" key="8">
    <source>
        <dbReference type="Proteomes" id="UP000283458"/>
    </source>
</evidence>
<dbReference type="InterPro" id="IPR050526">
    <property type="entry name" value="Rubredoxin_ET"/>
</dbReference>
<organism evidence="7 8">
    <name type="scientific">Azospirillum cavernae</name>
    <dbReference type="NCBI Taxonomy" id="2320860"/>
    <lineage>
        <taxon>Bacteria</taxon>
        <taxon>Pseudomonadati</taxon>
        <taxon>Pseudomonadota</taxon>
        <taxon>Alphaproteobacteria</taxon>
        <taxon>Rhodospirillales</taxon>
        <taxon>Azospirillaceae</taxon>
        <taxon>Azospirillum</taxon>
    </lineage>
</organism>
<dbReference type="CDD" id="cd00730">
    <property type="entry name" value="rubredoxin"/>
    <property type="match status" value="1"/>
</dbReference>
<evidence type="ECO:0000256" key="3">
    <source>
        <dbReference type="ARBA" id="ARBA00022723"/>
    </source>
</evidence>
<evidence type="ECO:0000259" key="6">
    <source>
        <dbReference type="PROSITE" id="PS50903"/>
    </source>
</evidence>
<keyword evidence="8" id="KW-1185">Reference proteome</keyword>
<dbReference type="Gene3D" id="2.20.28.10">
    <property type="match status" value="1"/>
</dbReference>
<dbReference type="InterPro" id="IPR024934">
    <property type="entry name" value="Rubredoxin-like_dom"/>
</dbReference>
<keyword evidence="5" id="KW-0408">Iron</keyword>
<dbReference type="Pfam" id="PF11939">
    <property type="entry name" value="NiFe-hyd_HybE"/>
    <property type="match status" value="1"/>
</dbReference>
<protein>
    <submittedName>
        <fullName evidence="7">[NiFe]-hydrogenase assembly, chaperone, HybE</fullName>
    </submittedName>
</protein>
<dbReference type="Pfam" id="PF00301">
    <property type="entry name" value="Rubredoxin"/>
    <property type="match status" value="1"/>
</dbReference>
<dbReference type="PANTHER" id="PTHR47627:SF1">
    <property type="entry name" value="RUBREDOXIN-1-RELATED"/>
    <property type="match status" value="1"/>
</dbReference>
<dbReference type="InterPro" id="IPR024935">
    <property type="entry name" value="Rubredoxin_dom"/>
</dbReference>
<dbReference type="Gene3D" id="3.30.1460.40">
    <property type="entry name" value="[NiFe]-hydrogenase assembly chaperone, HybE"/>
    <property type="match status" value="1"/>
</dbReference>
<dbReference type="AlphaFoldDB" id="A0A418VT83"/>
<dbReference type="SUPFAM" id="SSF57802">
    <property type="entry name" value="Rubredoxin-like"/>
    <property type="match status" value="1"/>
</dbReference>